<gene>
    <name evidence="2" type="ORF">D1114_02770</name>
</gene>
<evidence type="ECO:0000256" key="1">
    <source>
        <dbReference type="SAM" id="SignalP"/>
    </source>
</evidence>
<name>A0AAX1UQG1_CERSP</name>
<evidence type="ECO:0000313" key="2">
    <source>
        <dbReference type="EMBL" id="RHZ98156.1"/>
    </source>
</evidence>
<accession>A0AAX1UQG1</accession>
<keyword evidence="1" id="KW-0732">Signal</keyword>
<dbReference type="AlphaFoldDB" id="A0AAX1UQG1"/>
<reference evidence="2 3" key="1">
    <citation type="submission" date="2018-08" db="EMBL/GenBank/DDBJ databases">
        <title>Draft genome sequence of Rhodobacter sphaeroides FY.</title>
        <authorList>
            <person name="Rayyan A."/>
            <person name="Meyer T.E."/>
            <person name="Kyndt J.A."/>
        </authorList>
    </citation>
    <scope>NUCLEOTIDE SEQUENCE [LARGE SCALE GENOMIC DNA]</scope>
    <source>
        <strain evidence="2 3">FY</strain>
    </source>
</reference>
<dbReference type="EMBL" id="QWGP01000002">
    <property type="protein sequence ID" value="RHZ98156.1"/>
    <property type="molecule type" value="Genomic_DNA"/>
</dbReference>
<protein>
    <submittedName>
        <fullName evidence="2">DUF2380 domain-containing protein</fullName>
    </submittedName>
</protein>
<dbReference type="Proteomes" id="UP000266305">
    <property type="component" value="Unassembled WGS sequence"/>
</dbReference>
<dbReference type="InterPro" id="IPR021698">
    <property type="entry name" value="DUF3280"/>
</dbReference>
<comment type="caution">
    <text evidence="2">The sequence shown here is derived from an EMBL/GenBank/DDBJ whole genome shotgun (WGS) entry which is preliminary data.</text>
</comment>
<organism evidence="2 3">
    <name type="scientific">Cereibacter sphaeroides</name>
    <name type="common">Rhodobacter sphaeroides</name>
    <dbReference type="NCBI Taxonomy" id="1063"/>
    <lineage>
        <taxon>Bacteria</taxon>
        <taxon>Pseudomonadati</taxon>
        <taxon>Pseudomonadota</taxon>
        <taxon>Alphaproteobacteria</taxon>
        <taxon>Rhodobacterales</taxon>
        <taxon>Paracoccaceae</taxon>
        <taxon>Cereibacter</taxon>
    </lineage>
</organism>
<proteinExistence type="predicted"/>
<feature type="chain" id="PRO_5043925955" evidence="1">
    <location>
        <begin position="18"/>
        <end position="163"/>
    </location>
</feature>
<feature type="signal peptide" evidence="1">
    <location>
        <begin position="1"/>
        <end position="17"/>
    </location>
</feature>
<dbReference type="Pfam" id="PF11684">
    <property type="entry name" value="DUF3280"/>
    <property type="match status" value="1"/>
</dbReference>
<dbReference type="RefSeq" id="WP_118999256.1">
    <property type="nucleotide sequence ID" value="NZ_QWGP01000002.1"/>
</dbReference>
<sequence length="163" mass="17905">MRRLLILLLLLAGPASAEDLWNGRTAAFFGLTFIDTSTEGALNGTRADEAERIDRAERQAADAFAAHGVELLDLAPVAEDLARIRNPATCGGCELRMARALGADYAVVGEVQKVSNLILAMNLYVKEVSTGRQIRGQAVDIRGNTDESWQRGMRYILERNIFR</sequence>
<evidence type="ECO:0000313" key="3">
    <source>
        <dbReference type="Proteomes" id="UP000266305"/>
    </source>
</evidence>